<gene>
    <name evidence="1" type="ORF">CCACVL1_20252</name>
</gene>
<dbReference type="EMBL" id="AWWV01012340">
    <property type="protein sequence ID" value="OMO67862.1"/>
    <property type="molecule type" value="Genomic_DNA"/>
</dbReference>
<dbReference type="Gramene" id="OMO67862">
    <property type="protein sequence ID" value="OMO67862"/>
    <property type="gene ID" value="CCACVL1_20252"/>
</dbReference>
<keyword evidence="2" id="KW-1185">Reference proteome</keyword>
<evidence type="ECO:0000313" key="1">
    <source>
        <dbReference type="EMBL" id="OMO67862.1"/>
    </source>
</evidence>
<proteinExistence type="predicted"/>
<comment type="caution">
    <text evidence="1">The sequence shown here is derived from an EMBL/GenBank/DDBJ whole genome shotgun (WGS) entry which is preliminary data.</text>
</comment>
<dbReference type="AlphaFoldDB" id="A0A1R3HBZ8"/>
<protein>
    <submittedName>
        <fullName evidence="1">Uncharacterized protein</fullName>
    </submittedName>
</protein>
<evidence type="ECO:0000313" key="2">
    <source>
        <dbReference type="Proteomes" id="UP000188268"/>
    </source>
</evidence>
<accession>A0A1R3HBZ8</accession>
<name>A0A1R3HBZ8_COCAP</name>
<organism evidence="1 2">
    <name type="scientific">Corchorus capsularis</name>
    <name type="common">Jute</name>
    <dbReference type="NCBI Taxonomy" id="210143"/>
    <lineage>
        <taxon>Eukaryota</taxon>
        <taxon>Viridiplantae</taxon>
        <taxon>Streptophyta</taxon>
        <taxon>Embryophyta</taxon>
        <taxon>Tracheophyta</taxon>
        <taxon>Spermatophyta</taxon>
        <taxon>Magnoliopsida</taxon>
        <taxon>eudicotyledons</taxon>
        <taxon>Gunneridae</taxon>
        <taxon>Pentapetalae</taxon>
        <taxon>rosids</taxon>
        <taxon>malvids</taxon>
        <taxon>Malvales</taxon>
        <taxon>Malvaceae</taxon>
        <taxon>Grewioideae</taxon>
        <taxon>Apeibeae</taxon>
        <taxon>Corchorus</taxon>
    </lineage>
</organism>
<reference evidence="1 2" key="1">
    <citation type="submission" date="2013-09" db="EMBL/GenBank/DDBJ databases">
        <title>Corchorus capsularis genome sequencing.</title>
        <authorList>
            <person name="Alam M."/>
            <person name="Haque M.S."/>
            <person name="Islam M.S."/>
            <person name="Emdad E.M."/>
            <person name="Islam M.M."/>
            <person name="Ahmed B."/>
            <person name="Halim A."/>
            <person name="Hossen Q.M.M."/>
            <person name="Hossain M.Z."/>
            <person name="Ahmed R."/>
            <person name="Khan M.M."/>
            <person name="Islam R."/>
            <person name="Rashid M.M."/>
            <person name="Khan S.A."/>
            <person name="Rahman M.S."/>
            <person name="Alam M."/>
        </authorList>
    </citation>
    <scope>NUCLEOTIDE SEQUENCE [LARGE SCALE GENOMIC DNA]</scope>
    <source>
        <strain evidence="2">cv. CVL-1</strain>
        <tissue evidence="1">Whole seedling</tissue>
    </source>
</reference>
<sequence>MAKRKLERGKRASFIRLYLRVMYA</sequence>
<dbReference type="Proteomes" id="UP000188268">
    <property type="component" value="Unassembled WGS sequence"/>
</dbReference>